<sequence length="192" mass="22302">MSICLDFVENCEQPTGFLISFTVIYYAFVTAVILTQLITTRYLLKRLPNNDELLVLKALTFASFQVICFNIAGLWEARDNVHIMFRVIILVFQLLSILLLNVLMIIAFYEIKRNRKYEEVERDDEDDFYRVDLNEFDFLKTKFAFIVFGMIYSAVIVIGLALICELYANDSSVGFNSVNFKSYKVTEHFSEG</sequence>
<feature type="transmembrane region" description="Helical" evidence="1">
    <location>
        <begin position="87"/>
        <end position="109"/>
    </location>
</feature>
<feature type="transmembrane region" description="Helical" evidence="1">
    <location>
        <begin position="23"/>
        <end position="44"/>
    </location>
</feature>
<dbReference type="Proteomes" id="UP001107558">
    <property type="component" value="Chromosome 4"/>
</dbReference>
<protein>
    <submittedName>
        <fullName evidence="2">Uncharacterized protein</fullName>
    </submittedName>
</protein>
<gene>
    <name evidence="2" type="ORF">PVAND_016807</name>
</gene>
<evidence type="ECO:0000313" key="3">
    <source>
        <dbReference type="Proteomes" id="UP001107558"/>
    </source>
</evidence>
<keyword evidence="1" id="KW-0472">Membrane</keyword>
<feature type="transmembrane region" description="Helical" evidence="1">
    <location>
        <begin position="143"/>
        <end position="168"/>
    </location>
</feature>
<feature type="transmembrane region" description="Helical" evidence="1">
    <location>
        <begin position="56"/>
        <end position="75"/>
    </location>
</feature>
<keyword evidence="1" id="KW-1133">Transmembrane helix</keyword>
<keyword evidence="3" id="KW-1185">Reference proteome</keyword>
<reference evidence="2" key="1">
    <citation type="submission" date="2021-03" db="EMBL/GenBank/DDBJ databases">
        <title>Chromosome level genome of the anhydrobiotic midge Polypedilum vanderplanki.</title>
        <authorList>
            <person name="Yoshida Y."/>
            <person name="Kikawada T."/>
            <person name="Gusev O."/>
        </authorList>
    </citation>
    <scope>NUCLEOTIDE SEQUENCE</scope>
    <source>
        <strain evidence="2">NIAS01</strain>
        <tissue evidence="2">Whole body or cell culture</tissue>
    </source>
</reference>
<dbReference type="AlphaFoldDB" id="A0A9J6BH29"/>
<proteinExistence type="predicted"/>
<comment type="caution">
    <text evidence="2">The sequence shown here is derived from an EMBL/GenBank/DDBJ whole genome shotgun (WGS) entry which is preliminary data.</text>
</comment>
<dbReference type="OrthoDB" id="10533692at2759"/>
<dbReference type="EMBL" id="JADBJN010000004">
    <property type="protein sequence ID" value="KAG5668887.1"/>
    <property type="molecule type" value="Genomic_DNA"/>
</dbReference>
<evidence type="ECO:0000313" key="2">
    <source>
        <dbReference type="EMBL" id="KAG5668887.1"/>
    </source>
</evidence>
<organism evidence="2 3">
    <name type="scientific">Polypedilum vanderplanki</name>
    <name type="common">Sleeping chironomid midge</name>
    <dbReference type="NCBI Taxonomy" id="319348"/>
    <lineage>
        <taxon>Eukaryota</taxon>
        <taxon>Metazoa</taxon>
        <taxon>Ecdysozoa</taxon>
        <taxon>Arthropoda</taxon>
        <taxon>Hexapoda</taxon>
        <taxon>Insecta</taxon>
        <taxon>Pterygota</taxon>
        <taxon>Neoptera</taxon>
        <taxon>Endopterygota</taxon>
        <taxon>Diptera</taxon>
        <taxon>Nematocera</taxon>
        <taxon>Chironomoidea</taxon>
        <taxon>Chironomidae</taxon>
        <taxon>Chironominae</taxon>
        <taxon>Polypedilum</taxon>
        <taxon>Polypedilum</taxon>
    </lineage>
</organism>
<accession>A0A9J6BH29</accession>
<name>A0A9J6BH29_POLVA</name>
<keyword evidence="1" id="KW-0812">Transmembrane</keyword>
<evidence type="ECO:0000256" key="1">
    <source>
        <dbReference type="SAM" id="Phobius"/>
    </source>
</evidence>